<evidence type="ECO:0000313" key="1">
    <source>
        <dbReference type="EMBL" id="GBM49799.1"/>
    </source>
</evidence>
<keyword evidence="2" id="KW-1185">Reference proteome</keyword>
<organism evidence="1 2">
    <name type="scientific">Araneus ventricosus</name>
    <name type="common">Orbweaver spider</name>
    <name type="synonym">Epeira ventricosa</name>
    <dbReference type="NCBI Taxonomy" id="182803"/>
    <lineage>
        <taxon>Eukaryota</taxon>
        <taxon>Metazoa</taxon>
        <taxon>Ecdysozoa</taxon>
        <taxon>Arthropoda</taxon>
        <taxon>Chelicerata</taxon>
        <taxon>Arachnida</taxon>
        <taxon>Araneae</taxon>
        <taxon>Araneomorphae</taxon>
        <taxon>Entelegynae</taxon>
        <taxon>Araneoidea</taxon>
        <taxon>Araneidae</taxon>
        <taxon>Araneus</taxon>
    </lineage>
</organism>
<gene>
    <name evidence="1" type="ORF">AVEN_266133_1</name>
</gene>
<protein>
    <submittedName>
        <fullName evidence="1">Uncharacterized protein</fullName>
    </submittedName>
</protein>
<dbReference type="AlphaFoldDB" id="A0A4Y2GAW6"/>
<accession>A0A4Y2GAW6</accession>
<name>A0A4Y2GAW6_ARAVE</name>
<sequence length="115" mass="12951">MQAGERSYRCLQFFIFLLKNFDNRSIMLDYPLADGYGMDWLSGKVPELEGSRLETDSSEDPSCMGPAAPYIKRKGLNVFPLAWCRRLETGASSGDALVIQQRFKITQSQNTPHVA</sequence>
<evidence type="ECO:0000313" key="2">
    <source>
        <dbReference type="Proteomes" id="UP000499080"/>
    </source>
</evidence>
<comment type="caution">
    <text evidence="1">The sequence shown here is derived from an EMBL/GenBank/DDBJ whole genome shotgun (WGS) entry which is preliminary data.</text>
</comment>
<dbReference type="Proteomes" id="UP000499080">
    <property type="component" value="Unassembled WGS sequence"/>
</dbReference>
<dbReference type="EMBL" id="BGPR01001272">
    <property type="protein sequence ID" value="GBM49799.1"/>
    <property type="molecule type" value="Genomic_DNA"/>
</dbReference>
<proteinExistence type="predicted"/>
<reference evidence="1 2" key="1">
    <citation type="journal article" date="2019" name="Sci. Rep.">
        <title>Orb-weaving spider Araneus ventricosus genome elucidates the spidroin gene catalogue.</title>
        <authorList>
            <person name="Kono N."/>
            <person name="Nakamura H."/>
            <person name="Ohtoshi R."/>
            <person name="Moran D.A.P."/>
            <person name="Shinohara A."/>
            <person name="Yoshida Y."/>
            <person name="Fujiwara M."/>
            <person name="Mori M."/>
            <person name="Tomita M."/>
            <person name="Arakawa K."/>
        </authorList>
    </citation>
    <scope>NUCLEOTIDE SEQUENCE [LARGE SCALE GENOMIC DNA]</scope>
</reference>